<dbReference type="GO" id="GO:0010224">
    <property type="term" value="P:response to UV-B"/>
    <property type="evidence" value="ECO:0007669"/>
    <property type="project" value="TreeGrafter"/>
</dbReference>
<evidence type="ECO:0000313" key="1">
    <source>
        <dbReference type="EMBL" id="KAF2315632.1"/>
    </source>
</evidence>
<dbReference type="PANTHER" id="PTHR45389:SF1">
    <property type="entry name" value="WD REPEAT-CONTAINING PROTEIN RUP1"/>
    <property type="match status" value="1"/>
</dbReference>
<dbReference type="Pfam" id="PF00400">
    <property type="entry name" value="WD40"/>
    <property type="match status" value="1"/>
</dbReference>
<dbReference type="Proteomes" id="UP000467840">
    <property type="component" value="Chromosome 15"/>
</dbReference>
<dbReference type="InterPro" id="IPR001680">
    <property type="entry name" value="WD40_rpt"/>
</dbReference>
<dbReference type="InterPro" id="IPR015943">
    <property type="entry name" value="WD40/YVTN_repeat-like_dom_sf"/>
</dbReference>
<organism evidence="1 2">
    <name type="scientific">Hevea brasiliensis</name>
    <name type="common">Para rubber tree</name>
    <name type="synonym">Siphonia brasiliensis</name>
    <dbReference type="NCBI Taxonomy" id="3981"/>
    <lineage>
        <taxon>Eukaryota</taxon>
        <taxon>Viridiplantae</taxon>
        <taxon>Streptophyta</taxon>
        <taxon>Embryophyta</taxon>
        <taxon>Tracheophyta</taxon>
        <taxon>Spermatophyta</taxon>
        <taxon>Magnoliopsida</taxon>
        <taxon>eudicotyledons</taxon>
        <taxon>Gunneridae</taxon>
        <taxon>Pentapetalae</taxon>
        <taxon>rosids</taxon>
        <taxon>fabids</taxon>
        <taxon>Malpighiales</taxon>
        <taxon>Euphorbiaceae</taxon>
        <taxon>Crotonoideae</taxon>
        <taxon>Micrandreae</taxon>
        <taxon>Hevea</taxon>
    </lineage>
</organism>
<protein>
    <recommendedName>
        <fullName evidence="3">Peroxin-7</fullName>
    </recommendedName>
</protein>
<sequence length="133" mass="14862">METLLDLWEPFTGPNAESFATLTSIRDTLSSLRWKPGSDSRVIASGDYDGVVMEYDLERRVPIFERDEHGGRRVWSVDYSHWDPVIGASGSDDGTMQMWDPRCEGGGCVATVQPGETRRASVAWSLIRLPGQR</sequence>
<comment type="caution">
    <text evidence="1">The sequence shown here is derived from an EMBL/GenBank/DDBJ whole genome shotgun (WGS) entry which is preliminary data.</text>
</comment>
<dbReference type="Gene3D" id="2.130.10.10">
    <property type="entry name" value="YVTN repeat-like/Quinoprotein amine dehydrogenase"/>
    <property type="match status" value="1"/>
</dbReference>
<reference evidence="1 2" key="1">
    <citation type="journal article" date="2020" name="Mol. Plant">
        <title>The Chromosome-Based Rubber Tree Genome Provides New Insights into Spurge Genome Evolution and Rubber Biosynthesis.</title>
        <authorList>
            <person name="Liu J."/>
            <person name="Shi C."/>
            <person name="Shi C.C."/>
            <person name="Li W."/>
            <person name="Zhang Q.J."/>
            <person name="Zhang Y."/>
            <person name="Li K."/>
            <person name="Lu H.F."/>
            <person name="Shi C."/>
            <person name="Zhu S.T."/>
            <person name="Xiao Z.Y."/>
            <person name="Nan H."/>
            <person name="Yue Y."/>
            <person name="Zhu X.G."/>
            <person name="Wu Y."/>
            <person name="Hong X.N."/>
            <person name="Fan G.Y."/>
            <person name="Tong Y."/>
            <person name="Zhang D."/>
            <person name="Mao C.L."/>
            <person name="Liu Y.L."/>
            <person name="Hao S.J."/>
            <person name="Liu W.Q."/>
            <person name="Lv M.Q."/>
            <person name="Zhang H.B."/>
            <person name="Liu Y."/>
            <person name="Hu-Tang G.R."/>
            <person name="Wang J.P."/>
            <person name="Wang J.H."/>
            <person name="Sun Y.H."/>
            <person name="Ni S.B."/>
            <person name="Chen W.B."/>
            <person name="Zhang X.C."/>
            <person name="Jiao Y.N."/>
            <person name="Eichler E.E."/>
            <person name="Li G.H."/>
            <person name="Liu X."/>
            <person name="Gao L.Z."/>
        </authorList>
    </citation>
    <scope>NUCLEOTIDE SEQUENCE [LARGE SCALE GENOMIC DNA]</scope>
    <source>
        <strain evidence="2">cv. GT1</strain>
        <tissue evidence="1">Leaf</tissue>
    </source>
</reference>
<accession>A0A6A6MP63</accession>
<proteinExistence type="predicted"/>
<dbReference type="AlphaFoldDB" id="A0A6A6MP63"/>
<evidence type="ECO:0000313" key="2">
    <source>
        <dbReference type="Proteomes" id="UP000467840"/>
    </source>
</evidence>
<name>A0A6A6MP63_HEVBR</name>
<dbReference type="SUPFAM" id="SSF50978">
    <property type="entry name" value="WD40 repeat-like"/>
    <property type="match status" value="1"/>
</dbReference>
<dbReference type="InterPro" id="IPR036322">
    <property type="entry name" value="WD40_repeat_dom_sf"/>
</dbReference>
<dbReference type="PANTHER" id="PTHR45389">
    <property type="entry name" value="WD REPEAT-CONTAINING PROTEIN RUP1"/>
    <property type="match status" value="1"/>
</dbReference>
<dbReference type="SMART" id="SM00320">
    <property type="entry name" value="WD40"/>
    <property type="match status" value="2"/>
</dbReference>
<keyword evidence="2" id="KW-1185">Reference proteome</keyword>
<evidence type="ECO:0008006" key="3">
    <source>
        <dbReference type="Google" id="ProtNLM"/>
    </source>
</evidence>
<gene>
    <name evidence="1" type="ORF">GH714_040146</name>
</gene>
<dbReference type="InterPro" id="IPR044616">
    <property type="entry name" value="RUP1/2"/>
</dbReference>
<dbReference type="EMBL" id="JAAGAX010000005">
    <property type="protein sequence ID" value="KAF2315632.1"/>
    <property type="molecule type" value="Genomic_DNA"/>
</dbReference>